<protein>
    <submittedName>
        <fullName evidence="1">Uncharacterized protein</fullName>
    </submittedName>
</protein>
<accession>A0A8X6YG95</accession>
<gene>
    <name evidence="1" type="ORF">TNIN_64501</name>
</gene>
<dbReference type="EMBL" id="BMAV01019409">
    <property type="protein sequence ID" value="GFY72385.1"/>
    <property type="molecule type" value="Genomic_DNA"/>
</dbReference>
<keyword evidence="2" id="KW-1185">Reference proteome</keyword>
<evidence type="ECO:0000313" key="2">
    <source>
        <dbReference type="Proteomes" id="UP000886998"/>
    </source>
</evidence>
<comment type="caution">
    <text evidence="1">The sequence shown here is derived from an EMBL/GenBank/DDBJ whole genome shotgun (WGS) entry which is preliminary data.</text>
</comment>
<proteinExistence type="predicted"/>
<sequence>MSAVKHVLQIALLLEPGKGVHEVGAISYYQIFDVNPFYEYILDFNSLSGHFSIGNYRLVFMEEWTADGAAIPYPVDERHVSKGGSNFLG</sequence>
<reference evidence="1" key="1">
    <citation type="submission" date="2020-08" db="EMBL/GenBank/DDBJ databases">
        <title>Multicomponent nature underlies the extraordinary mechanical properties of spider dragline silk.</title>
        <authorList>
            <person name="Kono N."/>
            <person name="Nakamura H."/>
            <person name="Mori M."/>
            <person name="Yoshida Y."/>
            <person name="Ohtoshi R."/>
            <person name="Malay A.D."/>
            <person name="Moran D.A.P."/>
            <person name="Tomita M."/>
            <person name="Numata K."/>
            <person name="Arakawa K."/>
        </authorList>
    </citation>
    <scope>NUCLEOTIDE SEQUENCE</scope>
</reference>
<name>A0A8X6YG95_9ARAC</name>
<organism evidence="1 2">
    <name type="scientific">Trichonephila inaurata madagascariensis</name>
    <dbReference type="NCBI Taxonomy" id="2747483"/>
    <lineage>
        <taxon>Eukaryota</taxon>
        <taxon>Metazoa</taxon>
        <taxon>Ecdysozoa</taxon>
        <taxon>Arthropoda</taxon>
        <taxon>Chelicerata</taxon>
        <taxon>Arachnida</taxon>
        <taxon>Araneae</taxon>
        <taxon>Araneomorphae</taxon>
        <taxon>Entelegynae</taxon>
        <taxon>Araneoidea</taxon>
        <taxon>Nephilidae</taxon>
        <taxon>Trichonephila</taxon>
        <taxon>Trichonephila inaurata</taxon>
    </lineage>
</organism>
<dbReference type="Proteomes" id="UP000886998">
    <property type="component" value="Unassembled WGS sequence"/>
</dbReference>
<evidence type="ECO:0000313" key="1">
    <source>
        <dbReference type="EMBL" id="GFY72385.1"/>
    </source>
</evidence>
<dbReference type="AlphaFoldDB" id="A0A8X6YG95"/>